<dbReference type="GO" id="GO:0008757">
    <property type="term" value="F:S-adenosylmethionine-dependent methyltransferase activity"/>
    <property type="evidence" value="ECO:0007669"/>
    <property type="project" value="InterPro"/>
</dbReference>
<dbReference type="SUPFAM" id="SSF53335">
    <property type="entry name" value="S-adenosyl-L-methionine-dependent methyltransferases"/>
    <property type="match status" value="1"/>
</dbReference>
<dbReference type="InterPro" id="IPR029063">
    <property type="entry name" value="SAM-dependent_MTases_sf"/>
</dbReference>
<reference evidence="2" key="1">
    <citation type="submission" date="2020-10" db="EMBL/GenBank/DDBJ databases">
        <authorList>
            <person name="Gilroy R."/>
        </authorList>
    </citation>
    <scope>NUCLEOTIDE SEQUENCE</scope>
    <source>
        <strain evidence="2">ChiBcolR7-354</strain>
    </source>
</reference>
<keyword evidence="2" id="KW-0489">Methyltransferase</keyword>
<dbReference type="InterPro" id="IPR013216">
    <property type="entry name" value="Methyltransf_11"/>
</dbReference>
<sequence length="176" mass="18329">MNRHPGGEAATLRLLELAGIAPPLEIIDLGAGDGETVRLLRSLGHRAVGIDLSPGPDVEHGDILSPPFAPGSFDAAVSQCALLLTGNVPAAFSAAHTLLRSGGVFMYSDVVPGGVPALKSLAAGAGFTLEAAEDITTAWREYYIAALWRGEVQPPPEGISGKNCRYVSAVMRKTQK</sequence>
<protein>
    <submittedName>
        <fullName evidence="2">Class I SAM-dependent methyltransferase</fullName>
    </submittedName>
</protein>
<dbReference type="AlphaFoldDB" id="A0A9D0ZG55"/>
<evidence type="ECO:0000259" key="1">
    <source>
        <dbReference type="Pfam" id="PF08241"/>
    </source>
</evidence>
<keyword evidence="2" id="KW-0808">Transferase</keyword>
<dbReference type="Pfam" id="PF08241">
    <property type="entry name" value="Methyltransf_11"/>
    <property type="match status" value="1"/>
</dbReference>
<name>A0A9D0ZG55_9FIRM</name>
<evidence type="ECO:0000313" key="2">
    <source>
        <dbReference type="EMBL" id="HIQ79532.1"/>
    </source>
</evidence>
<comment type="caution">
    <text evidence="2">The sequence shown here is derived from an EMBL/GenBank/DDBJ whole genome shotgun (WGS) entry which is preliminary data.</text>
</comment>
<dbReference type="EMBL" id="DVGA01000113">
    <property type="protein sequence ID" value="HIQ79532.1"/>
    <property type="molecule type" value="Genomic_DNA"/>
</dbReference>
<dbReference type="Gene3D" id="3.40.50.150">
    <property type="entry name" value="Vaccinia Virus protein VP39"/>
    <property type="match status" value="1"/>
</dbReference>
<dbReference type="CDD" id="cd02440">
    <property type="entry name" value="AdoMet_MTases"/>
    <property type="match status" value="1"/>
</dbReference>
<accession>A0A9D0ZG55</accession>
<proteinExistence type="predicted"/>
<organism evidence="2 3">
    <name type="scientific">Candidatus Scatomorpha intestinavium</name>
    <dbReference type="NCBI Taxonomy" id="2840922"/>
    <lineage>
        <taxon>Bacteria</taxon>
        <taxon>Bacillati</taxon>
        <taxon>Bacillota</taxon>
        <taxon>Clostridia</taxon>
        <taxon>Eubacteriales</taxon>
        <taxon>Candidatus Scatomorpha</taxon>
    </lineage>
</organism>
<feature type="domain" description="Methyltransferase type 11" evidence="1">
    <location>
        <begin position="28"/>
        <end position="106"/>
    </location>
</feature>
<evidence type="ECO:0000313" key="3">
    <source>
        <dbReference type="Proteomes" id="UP000824262"/>
    </source>
</evidence>
<dbReference type="GO" id="GO:0032259">
    <property type="term" value="P:methylation"/>
    <property type="evidence" value="ECO:0007669"/>
    <property type="project" value="UniProtKB-KW"/>
</dbReference>
<gene>
    <name evidence="2" type="ORF">IAB77_09795</name>
</gene>
<reference evidence="2" key="2">
    <citation type="journal article" date="2021" name="PeerJ">
        <title>Extensive microbial diversity within the chicken gut microbiome revealed by metagenomics and culture.</title>
        <authorList>
            <person name="Gilroy R."/>
            <person name="Ravi A."/>
            <person name="Getino M."/>
            <person name="Pursley I."/>
            <person name="Horton D.L."/>
            <person name="Alikhan N.F."/>
            <person name="Baker D."/>
            <person name="Gharbi K."/>
            <person name="Hall N."/>
            <person name="Watson M."/>
            <person name="Adriaenssens E.M."/>
            <person name="Foster-Nyarko E."/>
            <person name="Jarju S."/>
            <person name="Secka A."/>
            <person name="Antonio M."/>
            <person name="Oren A."/>
            <person name="Chaudhuri R.R."/>
            <person name="La Ragione R."/>
            <person name="Hildebrand F."/>
            <person name="Pallen M.J."/>
        </authorList>
    </citation>
    <scope>NUCLEOTIDE SEQUENCE</scope>
    <source>
        <strain evidence="2">ChiBcolR7-354</strain>
    </source>
</reference>
<dbReference type="Proteomes" id="UP000824262">
    <property type="component" value="Unassembled WGS sequence"/>
</dbReference>